<comment type="caution">
    <text evidence="2">The sequence shown here is derived from an EMBL/GenBank/DDBJ whole genome shotgun (WGS) entry which is preliminary data.</text>
</comment>
<feature type="region of interest" description="Disordered" evidence="1">
    <location>
        <begin position="153"/>
        <end position="198"/>
    </location>
</feature>
<protein>
    <recommendedName>
        <fullName evidence="4">HORMA domain-containing protein</fullName>
    </recommendedName>
</protein>
<gene>
    <name evidence="2" type="ORF">SteCoe_19766</name>
</gene>
<organism evidence="2 3">
    <name type="scientific">Stentor coeruleus</name>
    <dbReference type="NCBI Taxonomy" id="5963"/>
    <lineage>
        <taxon>Eukaryota</taxon>
        <taxon>Sar</taxon>
        <taxon>Alveolata</taxon>
        <taxon>Ciliophora</taxon>
        <taxon>Postciliodesmatophora</taxon>
        <taxon>Heterotrichea</taxon>
        <taxon>Heterotrichida</taxon>
        <taxon>Stentoridae</taxon>
        <taxon>Stentor</taxon>
    </lineage>
</organism>
<evidence type="ECO:0000313" key="2">
    <source>
        <dbReference type="EMBL" id="OMJ80075.1"/>
    </source>
</evidence>
<dbReference type="EMBL" id="MPUH01000440">
    <property type="protein sequence ID" value="OMJ80075.1"/>
    <property type="molecule type" value="Genomic_DNA"/>
</dbReference>
<feature type="compositionally biased region" description="Basic residues" evidence="1">
    <location>
        <begin position="189"/>
        <end position="198"/>
    </location>
</feature>
<feature type="compositionally biased region" description="Low complexity" evidence="1">
    <location>
        <begin position="176"/>
        <end position="188"/>
    </location>
</feature>
<evidence type="ECO:0000313" key="3">
    <source>
        <dbReference type="Proteomes" id="UP000187209"/>
    </source>
</evidence>
<proteinExistence type="predicted"/>
<feature type="compositionally biased region" description="Polar residues" evidence="1">
    <location>
        <begin position="153"/>
        <end position="175"/>
    </location>
</feature>
<accession>A0A1R2BU18</accession>
<dbReference type="Proteomes" id="UP000187209">
    <property type="component" value="Unassembled WGS sequence"/>
</dbReference>
<dbReference type="OrthoDB" id="286516at2759"/>
<evidence type="ECO:0008006" key="4">
    <source>
        <dbReference type="Google" id="ProtNLM"/>
    </source>
</evidence>
<keyword evidence="3" id="KW-1185">Reference proteome</keyword>
<reference evidence="2 3" key="1">
    <citation type="submission" date="2016-11" db="EMBL/GenBank/DDBJ databases">
        <title>The macronuclear genome of Stentor coeruleus: a giant cell with tiny introns.</title>
        <authorList>
            <person name="Slabodnick M."/>
            <person name="Ruby J.G."/>
            <person name="Reiff S.B."/>
            <person name="Swart E.C."/>
            <person name="Gosai S."/>
            <person name="Prabakaran S."/>
            <person name="Witkowska E."/>
            <person name="Larue G.E."/>
            <person name="Fisher S."/>
            <person name="Freeman R.M."/>
            <person name="Gunawardena J."/>
            <person name="Chu W."/>
            <person name="Stover N.A."/>
            <person name="Gregory B.D."/>
            <person name="Nowacki M."/>
            <person name="Derisi J."/>
            <person name="Roy S.W."/>
            <person name="Marshall W.F."/>
            <person name="Sood P."/>
        </authorList>
    </citation>
    <scope>NUCLEOTIDE SEQUENCE [LARGE SCALE GENOMIC DNA]</scope>
    <source>
        <strain evidence="2">WM001</strain>
    </source>
</reference>
<name>A0A1R2BU18_9CILI</name>
<dbReference type="AlphaFoldDB" id="A0A1R2BU18"/>
<evidence type="ECO:0000256" key="1">
    <source>
        <dbReference type="SAM" id="MobiDB-lite"/>
    </source>
</evidence>
<sequence length="220" mass="25180">MSIYGGFATRYLETQYNLSLCKILHLCQISLLSLLKNGKNYLESIDISRLSGTFNKIMKNLKSLESQKFLEPKFSNYCLELSVYFGSNIPEKPPIAQSISSKNFDMHFISDPFTFEDSKRLISESPKVQSIIRSNSTRQARYNTRRASRKNFFISSSKGIRPTSTRPTSSPVYTLSTANANRSRSSVSKSHKSTKVNPRHHYHDQAMNMIYANLDRTMHV</sequence>